<dbReference type="InterPro" id="IPR033910">
    <property type="entry name" value="GluRS_core"/>
</dbReference>
<dbReference type="InterPro" id="IPR020751">
    <property type="entry name" value="aa-tRNA-synth_I_codon-bd_sub2"/>
</dbReference>
<evidence type="ECO:0000256" key="4">
    <source>
        <dbReference type="ARBA" id="ARBA00022741"/>
    </source>
</evidence>
<feature type="domain" description="Glutamyl/glutaminyl-tRNA synthetase class Ib catalytic" evidence="10">
    <location>
        <begin position="20"/>
        <end position="296"/>
    </location>
</feature>
<dbReference type="GO" id="GO:0005739">
    <property type="term" value="C:mitochondrion"/>
    <property type="evidence" value="ECO:0007669"/>
    <property type="project" value="TreeGrafter"/>
</dbReference>
<proteinExistence type="inferred from homology"/>
<dbReference type="SUPFAM" id="SSF48163">
    <property type="entry name" value="An anticodon-binding domain of class I aminoacyl-tRNA synthetases"/>
    <property type="match status" value="1"/>
</dbReference>
<dbReference type="InterPro" id="IPR049940">
    <property type="entry name" value="GluQ/Sye"/>
</dbReference>
<dbReference type="InterPro" id="IPR020058">
    <property type="entry name" value="Glu/Gln-tRNA-synth_Ib_cat-dom"/>
</dbReference>
<feature type="domain" description="Aminoacyl-tRNA synthetase class I anticodon-binding" evidence="11">
    <location>
        <begin position="380"/>
        <end position="524"/>
    </location>
</feature>
<dbReference type="OrthoDB" id="428822at2759"/>
<dbReference type="InterPro" id="IPR045462">
    <property type="entry name" value="aa-tRNA-synth_I_cd-bd"/>
</dbReference>
<keyword evidence="7 9" id="KW-0030">Aminoacyl-tRNA synthetase</keyword>
<evidence type="ECO:0000256" key="9">
    <source>
        <dbReference type="RuleBase" id="RU363037"/>
    </source>
</evidence>
<evidence type="ECO:0000256" key="6">
    <source>
        <dbReference type="ARBA" id="ARBA00022917"/>
    </source>
</evidence>
<dbReference type="PRINTS" id="PR00987">
    <property type="entry name" value="TRNASYNTHGLU"/>
</dbReference>
<dbReference type="Gene3D" id="3.40.50.620">
    <property type="entry name" value="HUPs"/>
    <property type="match status" value="1"/>
</dbReference>
<evidence type="ECO:0000256" key="2">
    <source>
        <dbReference type="ARBA" id="ARBA00012835"/>
    </source>
</evidence>
<dbReference type="PANTHER" id="PTHR43311:SF2">
    <property type="entry name" value="GLUTAMATE--TRNA LIGASE, MITOCHONDRIAL-RELATED"/>
    <property type="match status" value="1"/>
</dbReference>
<gene>
    <name evidence="12" type="ORF">PSTG_07459</name>
</gene>
<dbReference type="GO" id="GO:0006424">
    <property type="term" value="P:glutamyl-tRNA aminoacylation"/>
    <property type="evidence" value="ECO:0007669"/>
    <property type="project" value="InterPro"/>
</dbReference>
<evidence type="ECO:0000256" key="7">
    <source>
        <dbReference type="ARBA" id="ARBA00023146"/>
    </source>
</evidence>
<comment type="similarity">
    <text evidence="1">Belongs to the class-I aminoacyl-tRNA synthetase family. Glutamate--tRNA ligase type 1 subfamily.</text>
</comment>
<dbReference type="EC" id="6.1.1.17" evidence="2"/>
<dbReference type="NCBIfam" id="TIGR00464">
    <property type="entry name" value="gltX_bact"/>
    <property type="match status" value="1"/>
</dbReference>
<keyword evidence="6 9" id="KW-0648">Protein biosynthesis</keyword>
<evidence type="ECO:0000313" key="12">
    <source>
        <dbReference type="EMBL" id="KNE99342.1"/>
    </source>
</evidence>
<dbReference type="CDD" id="cd00808">
    <property type="entry name" value="GluRS_core"/>
    <property type="match status" value="1"/>
</dbReference>
<dbReference type="HAMAP" id="MF_00022">
    <property type="entry name" value="Glu_tRNA_synth_type1"/>
    <property type="match status" value="1"/>
</dbReference>
<dbReference type="EMBL" id="AJIL01000047">
    <property type="protein sequence ID" value="KNE99342.1"/>
    <property type="molecule type" value="Genomic_DNA"/>
</dbReference>
<evidence type="ECO:0000256" key="1">
    <source>
        <dbReference type="ARBA" id="ARBA00007894"/>
    </source>
</evidence>
<dbReference type="InterPro" id="IPR014729">
    <property type="entry name" value="Rossmann-like_a/b/a_fold"/>
</dbReference>
<dbReference type="STRING" id="1165861.A0A0L0VJ74"/>
<sequence>MRALSNNKEFFRTKNIERPIRLRFTPSPTRFLRLGGLRAALFNHLMARKLGGKWILRIKDIDQSRSVDGAVENVIKTLKWAKLDYDEGPNLSGKYGPYIQSQRQTIYKEHIDQLLKSKHAYQCFCSADRLKHVRREGSDIVYDRKCLKLSSTEVQEKLRLGESHVVRLKNPDNLVSFDDLIYGRLKFINNDQDDMVLFKADGTPTSHFAEVVDDHLMAISHVLRGEECISSTPKQILLYNALGFPLPKFAHLPLLVNQGGTKLNTRSGDVRVEDYISKGYEPEALLNFVALMGMNHYYSRFDKPTTIDDGIWRAAPKPEVMRMEQMISAFPIEVNGKHCSILPEHELVYLNQQHISSCLLSSDPEEVQAWIQRARLILDKLMPCPNEISDAYVHCVLLALVDKIHVFNDMKHLAKHFFCGPDLNSSEAKEMRKNMKISDLTYYKILEASCEALKELPDLETDFTREKIREIFLNLREEFPETKGQLIMSSLQHAITGQKIAPGMAETIEILGKRKTCEYLQNALLQ</sequence>
<keyword evidence="5 9" id="KW-0067">ATP-binding</keyword>
<keyword evidence="3 9" id="KW-0436">Ligase</keyword>
<evidence type="ECO:0000256" key="8">
    <source>
        <dbReference type="ARBA" id="ARBA00030865"/>
    </source>
</evidence>
<dbReference type="SUPFAM" id="SSF52374">
    <property type="entry name" value="Nucleotidylyl transferase"/>
    <property type="match status" value="1"/>
</dbReference>
<protein>
    <recommendedName>
        <fullName evidence="2">glutamate--tRNA ligase</fullName>
        <ecNumber evidence="2">6.1.1.17</ecNumber>
    </recommendedName>
    <alternativeName>
        <fullName evidence="8">Glutamyl-tRNA synthetase</fullName>
    </alternativeName>
</protein>
<dbReference type="GO" id="GO:0004818">
    <property type="term" value="F:glutamate-tRNA ligase activity"/>
    <property type="evidence" value="ECO:0007669"/>
    <property type="project" value="UniProtKB-EC"/>
</dbReference>
<evidence type="ECO:0000313" key="13">
    <source>
        <dbReference type="Proteomes" id="UP000054564"/>
    </source>
</evidence>
<evidence type="ECO:0000259" key="10">
    <source>
        <dbReference type="Pfam" id="PF00749"/>
    </source>
</evidence>
<dbReference type="Proteomes" id="UP000054564">
    <property type="component" value="Unassembled WGS sequence"/>
</dbReference>
<dbReference type="Pfam" id="PF19269">
    <property type="entry name" value="Anticodon_2"/>
    <property type="match status" value="1"/>
</dbReference>
<dbReference type="Gene3D" id="1.10.10.350">
    <property type="match status" value="1"/>
</dbReference>
<organism evidence="12 13">
    <name type="scientific">Puccinia striiformis f. sp. tritici PST-78</name>
    <dbReference type="NCBI Taxonomy" id="1165861"/>
    <lineage>
        <taxon>Eukaryota</taxon>
        <taxon>Fungi</taxon>
        <taxon>Dikarya</taxon>
        <taxon>Basidiomycota</taxon>
        <taxon>Pucciniomycotina</taxon>
        <taxon>Pucciniomycetes</taxon>
        <taxon>Pucciniales</taxon>
        <taxon>Pucciniaceae</taxon>
        <taxon>Puccinia</taxon>
    </lineage>
</organism>
<evidence type="ECO:0000259" key="11">
    <source>
        <dbReference type="Pfam" id="PF19269"/>
    </source>
</evidence>
<dbReference type="InterPro" id="IPR008925">
    <property type="entry name" value="aa_tRNA-synth_I_cd-bd_sf"/>
</dbReference>
<dbReference type="PANTHER" id="PTHR43311">
    <property type="entry name" value="GLUTAMATE--TRNA LIGASE"/>
    <property type="match status" value="1"/>
</dbReference>
<evidence type="ECO:0000256" key="3">
    <source>
        <dbReference type="ARBA" id="ARBA00022598"/>
    </source>
</evidence>
<name>A0A0L0VJ74_9BASI</name>
<dbReference type="AlphaFoldDB" id="A0A0L0VJ74"/>
<comment type="caution">
    <text evidence="12">The sequence shown here is derived from an EMBL/GenBank/DDBJ whole genome shotgun (WGS) entry which is preliminary data.</text>
</comment>
<dbReference type="InterPro" id="IPR000924">
    <property type="entry name" value="Glu/Gln-tRNA-synth"/>
</dbReference>
<dbReference type="GO" id="GO:0008270">
    <property type="term" value="F:zinc ion binding"/>
    <property type="evidence" value="ECO:0007669"/>
    <property type="project" value="InterPro"/>
</dbReference>
<reference evidence="13" key="1">
    <citation type="submission" date="2014-03" db="EMBL/GenBank/DDBJ databases">
        <title>The Genome Sequence of Puccinia striiformis f. sp. tritici PST-78.</title>
        <authorList>
            <consortium name="The Broad Institute Genome Sequencing Platform"/>
            <person name="Cuomo C."/>
            <person name="Hulbert S."/>
            <person name="Chen X."/>
            <person name="Walker B."/>
            <person name="Young S.K."/>
            <person name="Zeng Q."/>
            <person name="Gargeya S."/>
            <person name="Fitzgerald M."/>
            <person name="Haas B."/>
            <person name="Abouelleil A."/>
            <person name="Alvarado L."/>
            <person name="Arachchi H.M."/>
            <person name="Berlin A.M."/>
            <person name="Chapman S.B."/>
            <person name="Goldberg J."/>
            <person name="Griggs A."/>
            <person name="Gujja S."/>
            <person name="Hansen M."/>
            <person name="Howarth C."/>
            <person name="Imamovic A."/>
            <person name="Larimer J."/>
            <person name="McCowan C."/>
            <person name="Montmayeur A."/>
            <person name="Murphy C."/>
            <person name="Neiman D."/>
            <person name="Pearson M."/>
            <person name="Priest M."/>
            <person name="Roberts A."/>
            <person name="Saif S."/>
            <person name="Shea T."/>
            <person name="Sisk P."/>
            <person name="Sykes S."/>
            <person name="Wortman J."/>
            <person name="Nusbaum C."/>
            <person name="Birren B."/>
        </authorList>
    </citation>
    <scope>NUCLEOTIDE SEQUENCE [LARGE SCALE GENOMIC DNA]</scope>
    <source>
        <strain evidence="13">race PST-78</strain>
    </source>
</reference>
<dbReference type="Pfam" id="PF00749">
    <property type="entry name" value="tRNA-synt_1c"/>
    <property type="match status" value="1"/>
</dbReference>
<dbReference type="GO" id="GO:0000049">
    <property type="term" value="F:tRNA binding"/>
    <property type="evidence" value="ECO:0007669"/>
    <property type="project" value="InterPro"/>
</dbReference>
<evidence type="ECO:0000256" key="5">
    <source>
        <dbReference type="ARBA" id="ARBA00022840"/>
    </source>
</evidence>
<keyword evidence="4 9" id="KW-0547">Nucleotide-binding</keyword>
<keyword evidence="13" id="KW-1185">Reference proteome</keyword>
<accession>A0A0L0VJ74</accession>
<dbReference type="GO" id="GO:0005524">
    <property type="term" value="F:ATP binding"/>
    <property type="evidence" value="ECO:0007669"/>
    <property type="project" value="UniProtKB-KW"/>
</dbReference>
<dbReference type="InterPro" id="IPR004527">
    <property type="entry name" value="Glu-tRNA-ligase_bac/mito"/>
</dbReference>